<accession>A0ABS5SZD9</accession>
<evidence type="ECO:0000313" key="9">
    <source>
        <dbReference type="Proteomes" id="UP000790096"/>
    </source>
</evidence>
<evidence type="ECO:0000313" key="8">
    <source>
        <dbReference type="EMBL" id="MBT0725470.1"/>
    </source>
</evidence>
<reference evidence="8 9" key="1">
    <citation type="submission" date="2020-04" db="EMBL/GenBank/DDBJ databases">
        <title>Genome sequencing of Rosenbergiella species.</title>
        <authorList>
            <person name="Alvarez-Perez S."/>
            <person name="Lievens B."/>
        </authorList>
    </citation>
    <scope>NUCLEOTIDE SEQUENCE [LARGE SCALE GENOMIC DNA]</scope>
    <source>
        <strain evidence="8 9">S61</strain>
    </source>
</reference>
<gene>
    <name evidence="6 8" type="primary">lptE</name>
    <name evidence="8" type="ORF">HH682_13795</name>
</gene>
<comment type="function">
    <text evidence="6">Together with LptD, is involved in the assembly of lipopolysaccharide (LPS) at the surface of the outer membrane. Required for the proper assembly of LptD. Binds LPS and may serve as the LPS recognition site at the outer membrane.</text>
</comment>
<dbReference type="HAMAP" id="MF_01186">
    <property type="entry name" value="LPS_assembly_LptE"/>
    <property type="match status" value="1"/>
</dbReference>
<evidence type="ECO:0000256" key="6">
    <source>
        <dbReference type="HAMAP-Rule" id="MF_01186"/>
    </source>
</evidence>
<comment type="caution">
    <text evidence="8">The sequence shown here is derived from an EMBL/GenBank/DDBJ whole genome shotgun (WGS) entry which is preliminary data.</text>
</comment>
<keyword evidence="4 6" id="KW-0998">Cell outer membrane</keyword>
<feature type="chain" id="PRO_5046032347" description="LPS-assembly lipoprotein LptE" evidence="7">
    <location>
        <begin position="19"/>
        <end position="204"/>
    </location>
</feature>
<dbReference type="RefSeq" id="WP_214238110.1">
    <property type="nucleotide sequence ID" value="NZ_JABBFR010000024.1"/>
</dbReference>
<dbReference type="PANTHER" id="PTHR38098:SF1">
    <property type="entry name" value="LPS-ASSEMBLY LIPOPROTEIN LPTE"/>
    <property type="match status" value="1"/>
</dbReference>
<keyword evidence="9" id="KW-1185">Reference proteome</keyword>
<comment type="subunit">
    <text evidence="6">Component of the lipopolysaccharide transport and assembly complex. Interacts with LptD.</text>
</comment>
<proteinExistence type="inferred from homology"/>
<keyword evidence="3 6" id="KW-0564">Palmitate</keyword>
<evidence type="ECO:0000256" key="2">
    <source>
        <dbReference type="ARBA" id="ARBA00023136"/>
    </source>
</evidence>
<organism evidence="8 9">
    <name type="scientific">Rosenbergiella gaditana</name>
    <dbReference type="NCBI Taxonomy" id="2726987"/>
    <lineage>
        <taxon>Bacteria</taxon>
        <taxon>Pseudomonadati</taxon>
        <taxon>Pseudomonadota</taxon>
        <taxon>Gammaproteobacteria</taxon>
        <taxon>Enterobacterales</taxon>
        <taxon>Erwiniaceae</taxon>
        <taxon>Rosenbergiella</taxon>
    </lineage>
</organism>
<evidence type="ECO:0000256" key="5">
    <source>
        <dbReference type="ARBA" id="ARBA00023288"/>
    </source>
</evidence>
<dbReference type="InterPro" id="IPR007485">
    <property type="entry name" value="LPS_assembly_LptE"/>
</dbReference>
<protein>
    <recommendedName>
        <fullName evidence="6">LPS-assembly lipoprotein LptE</fullName>
    </recommendedName>
</protein>
<dbReference type="NCBIfam" id="NF008062">
    <property type="entry name" value="PRK10796.1"/>
    <property type="match status" value="1"/>
</dbReference>
<evidence type="ECO:0000256" key="4">
    <source>
        <dbReference type="ARBA" id="ARBA00023237"/>
    </source>
</evidence>
<sequence length="204" mass="22297">MRQFLLYLMMATAVLSTAGCGFHTRGNTKIPKEMKTMILNSGDPYGPLARAVRQQLRLSGIKLVEDSPTQRVNVPTLRLEGENNHRDTASVFLDGSRAEYQLVMSLSGQILIPGKGIFPLHTTVYRAYFDNSGNPLAADSEQDMISQEMRERASEQLVRQLLAVHAAEQQINGTAPAVHPALGQPEVITSTSEQSRHAGVALGN</sequence>
<comment type="similarity">
    <text evidence="6">Belongs to the LptE lipoprotein family.</text>
</comment>
<keyword evidence="1 6" id="KW-0732">Signal</keyword>
<dbReference type="PANTHER" id="PTHR38098">
    <property type="entry name" value="LPS-ASSEMBLY LIPOPROTEIN LPTE"/>
    <property type="match status" value="1"/>
</dbReference>
<keyword evidence="2 6" id="KW-0472">Membrane</keyword>
<dbReference type="Gene3D" id="3.30.160.150">
    <property type="entry name" value="Lipoprotein like domain"/>
    <property type="match status" value="1"/>
</dbReference>
<evidence type="ECO:0000256" key="3">
    <source>
        <dbReference type="ARBA" id="ARBA00023139"/>
    </source>
</evidence>
<keyword evidence="5 6" id="KW-0449">Lipoprotein</keyword>
<dbReference type="PROSITE" id="PS51257">
    <property type="entry name" value="PROKAR_LIPOPROTEIN"/>
    <property type="match status" value="1"/>
</dbReference>
<evidence type="ECO:0000256" key="7">
    <source>
        <dbReference type="SAM" id="SignalP"/>
    </source>
</evidence>
<name>A0ABS5SZD9_9GAMM</name>
<comment type="subcellular location">
    <subcellularLocation>
        <location evidence="6">Cell outer membrane</location>
        <topology evidence="6">Lipid-anchor</topology>
    </subcellularLocation>
</comment>
<dbReference type="Proteomes" id="UP000790096">
    <property type="component" value="Unassembled WGS sequence"/>
</dbReference>
<feature type="signal peptide" evidence="7">
    <location>
        <begin position="1"/>
        <end position="18"/>
    </location>
</feature>
<evidence type="ECO:0000256" key="1">
    <source>
        <dbReference type="ARBA" id="ARBA00022729"/>
    </source>
</evidence>
<dbReference type="Pfam" id="PF04390">
    <property type="entry name" value="LptE"/>
    <property type="match status" value="1"/>
</dbReference>
<dbReference type="EMBL" id="JABBFR010000024">
    <property type="protein sequence ID" value="MBT0725470.1"/>
    <property type="molecule type" value="Genomic_DNA"/>
</dbReference>